<evidence type="ECO:0000313" key="3">
    <source>
        <dbReference type="Proteomes" id="UP001652680"/>
    </source>
</evidence>
<feature type="compositionally biased region" description="Pro residues" evidence="1">
    <location>
        <begin position="276"/>
        <end position="285"/>
    </location>
</feature>
<dbReference type="GO" id="GO:0045892">
    <property type="term" value="P:negative regulation of DNA-templated transcription"/>
    <property type="evidence" value="ECO:0007669"/>
    <property type="project" value="TreeGrafter"/>
</dbReference>
<reference evidence="3" key="1">
    <citation type="journal article" date="2021" name="Elife">
        <title>Highly contiguous assemblies of 101 drosophilid genomes.</title>
        <authorList>
            <person name="Kim B.Y."/>
            <person name="Wang J.R."/>
            <person name="Miller D.E."/>
            <person name="Barmina O."/>
            <person name="Delaney E."/>
            <person name="Thompson A."/>
            <person name="Comeault A.A."/>
            <person name="Peede D."/>
            <person name="D'Agostino E.R."/>
            <person name="Pelaez J."/>
            <person name="Aguilar J.M."/>
            <person name="Haji D."/>
            <person name="Matsunaga T."/>
            <person name="Armstrong E.E."/>
            <person name="Zych M."/>
            <person name="Ogawa Y."/>
            <person name="Stamenkovic-Radak M."/>
            <person name="Jelic M."/>
            <person name="Veselinovic M.S."/>
            <person name="Tanaskovic M."/>
            <person name="Eric P."/>
            <person name="Gao J.J."/>
            <person name="Katoh T.K."/>
            <person name="Toda M.J."/>
            <person name="Watabe H."/>
            <person name="Watada M."/>
            <person name="Davis J.S."/>
            <person name="Moyle L.C."/>
            <person name="Manoli G."/>
            <person name="Bertolini E."/>
            <person name="Kostal V."/>
            <person name="Hawley R.S."/>
            <person name="Takahashi A."/>
            <person name="Jones C.D."/>
            <person name="Price D.K."/>
            <person name="Whiteman N."/>
            <person name="Kopp A."/>
            <person name="Matute D.R."/>
            <person name="Petrov D.A."/>
        </authorList>
    </citation>
    <scope>NUCLEOTIDE SEQUENCE [LARGE SCALE GENOMIC DNA]</scope>
</reference>
<evidence type="ECO:0000256" key="1">
    <source>
        <dbReference type="SAM" id="MobiDB-lite"/>
    </source>
</evidence>
<feature type="compositionally biased region" description="Low complexity" evidence="1">
    <location>
        <begin position="286"/>
        <end position="298"/>
    </location>
</feature>
<sequence>MESALDVLSRAATMVQNNPSEMRVTAKELPTTKWRRERRQRTAEYQVHEAGSSDREREREDRDMDSPIDMSVTSGALKLRASPPPPYREPLPGTNYAANSRPSVITQAPPKREPPEQAHSSDVAMCDIDEHFRRSLGEDYAALFVKKSPTPTPTPTPSPCGTPKQQVSPLAYGPPASSTSTAAAATAQLYQQHRSPLAKPGLVILELESEQPELPPPQEEPLPLSLALHRTQTPPSPPPSATGSGPALPAAVSQVMEAAVAAKRILDTPHHTPPRYNTPPPPPAYGTPGTAAVTTPTLTPTPTPTTPTPNSNSNPMPTQIPTPTPSMPAIIRVKAEPGLAAAAASSAQTPPASPTSSTNISIFTKTEASVDDHFAKALGDTWKKLQGGHKE</sequence>
<proteinExistence type="predicted"/>
<dbReference type="EnsemblMetazoa" id="XM_017127092.2">
    <property type="protein sequence ID" value="XP_016982581.1"/>
    <property type="gene ID" value="LOC108047049"/>
</dbReference>
<dbReference type="OrthoDB" id="10040691at2759"/>
<feature type="compositionally biased region" description="Low complexity" evidence="1">
    <location>
        <begin position="176"/>
        <end position="187"/>
    </location>
</feature>
<feature type="compositionally biased region" description="Basic and acidic residues" evidence="1">
    <location>
        <begin position="51"/>
        <end position="65"/>
    </location>
</feature>
<name>A0A6P4FAV8_DRORH</name>
<feature type="compositionally biased region" description="Pro residues" evidence="1">
    <location>
        <begin position="150"/>
        <end position="160"/>
    </location>
</feature>
<feature type="compositionally biased region" description="Low complexity" evidence="1">
    <location>
        <begin position="308"/>
        <end position="317"/>
    </location>
</feature>
<dbReference type="RefSeq" id="XP_016982581.1">
    <property type="nucleotide sequence ID" value="XM_017127092.1"/>
</dbReference>
<dbReference type="CTD" id="39521"/>
<reference evidence="2" key="3">
    <citation type="submission" date="2025-05" db="UniProtKB">
        <authorList>
            <consortium name="EnsemblMetazoa"/>
        </authorList>
    </citation>
    <scope>IDENTIFICATION</scope>
</reference>
<dbReference type="PANTHER" id="PTHR17604:SF7">
    <property type="entry name" value="TONDU-DOMAIN-CONTAINING GROWTH INHIBITOR, ISOFORM A"/>
    <property type="match status" value="1"/>
</dbReference>
<feature type="region of interest" description="Disordered" evidence="1">
    <location>
        <begin position="16"/>
        <end position="126"/>
    </location>
</feature>
<feature type="compositionally biased region" description="Low complexity" evidence="1">
    <location>
        <begin position="241"/>
        <end position="251"/>
    </location>
</feature>
<organism evidence="4">
    <name type="scientific">Drosophila rhopaloa</name>
    <name type="common">Fruit fly</name>
    <dbReference type="NCBI Taxonomy" id="1041015"/>
    <lineage>
        <taxon>Eukaryota</taxon>
        <taxon>Metazoa</taxon>
        <taxon>Ecdysozoa</taxon>
        <taxon>Arthropoda</taxon>
        <taxon>Hexapoda</taxon>
        <taxon>Insecta</taxon>
        <taxon>Pterygota</taxon>
        <taxon>Neoptera</taxon>
        <taxon>Endopterygota</taxon>
        <taxon>Diptera</taxon>
        <taxon>Brachycera</taxon>
        <taxon>Muscomorpha</taxon>
        <taxon>Ephydroidea</taxon>
        <taxon>Drosophilidae</taxon>
        <taxon>Drosophila</taxon>
        <taxon>Sophophora</taxon>
    </lineage>
</organism>
<dbReference type="InterPro" id="IPR006627">
    <property type="entry name" value="TDU_repeat"/>
</dbReference>
<evidence type="ECO:0000313" key="4">
    <source>
        <dbReference type="RefSeq" id="XP_016982581.1"/>
    </source>
</evidence>
<dbReference type="InterPro" id="IPR028184">
    <property type="entry name" value="VGLL4"/>
</dbReference>
<dbReference type="Proteomes" id="UP001652680">
    <property type="component" value="Unassembled WGS sequence"/>
</dbReference>
<dbReference type="GeneID" id="108047049"/>
<dbReference type="SMART" id="SM00711">
    <property type="entry name" value="TDU"/>
    <property type="match status" value="2"/>
</dbReference>
<accession>A0A6P4FAV8</accession>
<reference evidence="4" key="2">
    <citation type="submission" date="2025-04" db="UniProtKB">
        <authorList>
            <consortium name="RefSeq"/>
        </authorList>
    </citation>
    <scope>IDENTIFICATION</scope>
</reference>
<dbReference type="GO" id="GO:0001223">
    <property type="term" value="F:transcription coactivator binding"/>
    <property type="evidence" value="ECO:0007669"/>
    <property type="project" value="TreeGrafter"/>
</dbReference>
<dbReference type="PANTHER" id="PTHR17604">
    <property type="entry name" value="TRANSCRIPTION COFACTOR VESTIGIAL-LIKE PROTEIN 4"/>
    <property type="match status" value="1"/>
</dbReference>
<protein>
    <submittedName>
        <fullName evidence="4">Extensin isoform X2</fullName>
    </submittedName>
</protein>
<feature type="compositionally biased region" description="Polar residues" evidence="1">
    <location>
        <begin position="96"/>
        <end position="106"/>
    </location>
</feature>
<keyword evidence="3" id="KW-1185">Reference proteome</keyword>
<feature type="region of interest" description="Disordered" evidence="1">
    <location>
        <begin position="144"/>
        <end position="187"/>
    </location>
</feature>
<dbReference type="AlphaFoldDB" id="A0A6P4FAV8"/>
<gene>
    <name evidence="4" type="primary">LOC108047049</name>
    <name evidence="2" type="synonym">108047049</name>
</gene>
<evidence type="ECO:0000313" key="2">
    <source>
        <dbReference type="EnsemblMetazoa" id="XP_016982581.1"/>
    </source>
</evidence>
<feature type="region of interest" description="Disordered" evidence="1">
    <location>
        <begin position="201"/>
        <end position="326"/>
    </location>
</feature>